<accession>A0AAD4MLS2</accession>
<organism evidence="2 3">
    <name type="scientific">Ditylenchus destructor</name>
    <dbReference type="NCBI Taxonomy" id="166010"/>
    <lineage>
        <taxon>Eukaryota</taxon>
        <taxon>Metazoa</taxon>
        <taxon>Ecdysozoa</taxon>
        <taxon>Nematoda</taxon>
        <taxon>Chromadorea</taxon>
        <taxon>Rhabditida</taxon>
        <taxon>Tylenchina</taxon>
        <taxon>Tylenchomorpha</taxon>
        <taxon>Sphaerularioidea</taxon>
        <taxon>Anguinidae</taxon>
        <taxon>Anguininae</taxon>
        <taxon>Ditylenchus</taxon>
    </lineage>
</organism>
<sequence length="183" mass="20293">MFSTFGPHIKNILSSSRLNPGSRGPDLKVLLFISRTTKTEKGHFGSYGRTFMATTLESRLSSGRDLDRLAVKLSPKALWHRSLMGPRAGLTREPAFYGLSPPAPCLSTTTTPRKRNPGKCRIEEERSSATDTGPIIRITGPRITAGQERLVSSHKSPKRMLQIQGSVGCNARPFWEDEMRILD</sequence>
<proteinExistence type="predicted"/>
<evidence type="ECO:0000256" key="1">
    <source>
        <dbReference type="SAM" id="MobiDB-lite"/>
    </source>
</evidence>
<name>A0AAD4MLS2_9BILA</name>
<dbReference type="Proteomes" id="UP001201812">
    <property type="component" value="Unassembled WGS sequence"/>
</dbReference>
<reference evidence="2" key="1">
    <citation type="submission" date="2022-01" db="EMBL/GenBank/DDBJ databases">
        <title>Genome Sequence Resource for Two Populations of Ditylenchus destructor, the Migratory Endoparasitic Phytonematode.</title>
        <authorList>
            <person name="Zhang H."/>
            <person name="Lin R."/>
            <person name="Xie B."/>
        </authorList>
    </citation>
    <scope>NUCLEOTIDE SEQUENCE</scope>
    <source>
        <strain evidence="2">BazhouSP</strain>
    </source>
</reference>
<dbReference type="AlphaFoldDB" id="A0AAD4MLS2"/>
<gene>
    <name evidence="2" type="ORF">DdX_18138</name>
</gene>
<evidence type="ECO:0000313" key="2">
    <source>
        <dbReference type="EMBL" id="KAI1698042.1"/>
    </source>
</evidence>
<dbReference type="EMBL" id="JAKKPZ010000238">
    <property type="protein sequence ID" value="KAI1698042.1"/>
    <property type="molecule type" value="Genomic_DNA"/>
</dbReference>
<feature type="region of interest" description="Disordered" evidence="1">
    <location>
        <begin position="101"/>
        <end position="136"/>
    </location>
</feature>
<protein>
    <submittedName>
        <fullName evidence="2">Uncharacterized protein</fullName>
    </submittedName>
</protein>
<keyword evidence="3" id="KW-1185">Reference proteome</keyword>
<comment type="caution">
    <text evidence="2">The sequence shown here is derived from an EMBL/GenBank/DDBJ whole genome shotgun (WGS) entry which is preliminary data.</text>
</comment>
<evidence type="ECO:0000313" key="3">
    <source>
        <dbReference type="Proteomes" id="UP001201812"/>
    </source>
</evidence>